<feature type="non-terminal residue" evidence="3">
    <location>
        <position position="1"/>
    </location>
</feature>
<dbReference type="GO" id="GO:0005886">
    <property type="term" value="C:plasma membrane"/>
    <property type="evidence" value="ECO:0007669"/>
    <property type="project" value="TreeGrafter"/>
</dbReference>
<feature type="region of interest" description="Disordered" evidence="1">
    <location>
        <begin position="1"/>
        <end position="74"/>
    </location>
</feature>
<feature type="compositionally biased region" description="Low complexity" evidence="1">
    <location>
        <begin position="31"/>
        <end position="47"/>
    </location>
</feature>
<feature type="compositionally biased region" description="Polar residues" evidence="1">
    <location>
        <begin position="1186"/>
        <end position="1198"/>
    </location>
</feature>
<feature type="region of interest" description="Disordered" evidence="1">
    <location>
        <begin position="1323"/>
        <end position="1349"/>
    </location>
</feature>
<feature type="compositionally biased region" description="Basic and acidic residues" evidence="1">
    <location>
        <begin position="776"/>
        <end position="791"/>
    </location>
</feature>
<evidence type="ECO:0000313" key="4">
    <source>
        <dbReference type="Proteomes" id="UP001432027"/>
    </source>
</evidence>
<feature type="compositionally biased region" description="Basic and acidic residues" evidence="1">
    <location>
        <begin position="864"/>
        <end position="888"/>
    </location>
</feature>
<dbReference type="GO" id="GO:0043235">
    <property type="term" value="C:receptor complex"/>
    <property type="evidence" value="ECO:0007669"/>
    <property type="project" value="TreeGrafter"/>
</dbReference>
<keyword evidence="4" id="KW-1185">Reference proteome</keyword>
<feature type="region of interest" description="Disordered" evidence="1">
    <location>
        <begin position="839"/>
        <end position="1021"/>
    </location>
</feature>
<proteinExistence type="predicted"/>
<evidence type="ECO:0000313" key="3">
    <source>
        <dbReference type="EMBL" id="GMT07570.1"/>
    </source>
</evidence>
<organism evidence="3 4">
    <name type="scientific">Pristionchus entomophagus</name>
    <dbReference type="NCBI Taxonomy" id="358040"/>
    <lineage>
        <taxon>Eukaryota</taxon>
        <taxon>Metazoa</taxon>
        <taxon>Ecdysozoa</taxon>
        <taxon>Nematoda</taxon>
        <taxon>Chromadorea</taxon>
        <taxon>Rhabditida</taxon>
        <taxon>Rhabditina</taxon>
        <taxon>Diplogasteromorpha</taxon>
        <taxon>Diplogasteroidea</taxon>
        <taxon>Neodiplogasteridae</taxon>
        <taxon>Pristionchus</taxon>
    </lineage>
</organism>
<comment type="caution">
    <text evidence="3">The sequence shown here is derived from an EMBL/GenBank/DDBJ whole genome shotgun (WGS) entry which is preliminary data.</text>
</comment>
<keyword evidence="2" id="KW-1133">Transmembrane helix</keyword>
<feature type="region of interest" description="Disordered" evidence="1">
    <location>
        <begin position="768"/>
        <end position="811"/>
    </location>
</feature>
<dbReference type="PANTHER" id="PTHR22722">
    <property type="entry name" value="LOW-DENSITY LIPOPROTEIN RECEPTOR-RELATED PROTEIN 2-RELATED"/>
    <property type="match status" value="1"/>
</dbReference>
<feature type="region of interest" description="Disordered" evidence="1">
    <location>
        <begin position="1364"/>
        <end position="1388"/>
    </location>
</feature>
<feature type="compositionally biased region" description="Polar residues" evidence="1">
    <location>
        <begin position="1"/>
        <end position="13"/>
    </location>
</feature>
<feature type="compositionally biased region" description="Low complexity" evidence="1">
    <location>
        <begin position="133"/>
        <end position="152"/>
    </location>
</feature>
<sequence length="1388" mass="150765">GGTSPTSGQTIPNETPYHPQVQQNRPPWQQPPGTAGPPIGAIHPISPTGHQGGPAPIAGMTPGPYQPGEYRPSFGTPYPYTPGWMASGAPSTMTPTTTASTASASSGHPTDATPTASIETTTEQVFIPVGTETRTSTETTLTPTGSTITTESPVKTSSAWTDEAAHEAFRNDCGAGEIDRVRELHGHDIDCPCGPGQMRKGSGDDAECQEVRTSSVVVNAVRLCDDDQTLNDDDRALVTLREILIDVVCGGSCTLDQMTYDYAKSPESRTGRTLHFEVLSGGPCSSTVLVLHDCEKPAECVNHGLQWRCHCPRGYNDTSEGRGRRCEWAEEGMAIECIQLLGICLIWWLAILFLALLFILGICCLAWYLATRYCCGDRGVEPGYTQTRIKVPKNVKIRPAEVEFPNVKNLMVKNAKGSVLRGTVAMAQSKSLSTKSSRKSNLVLPEAGGGTMAKSVVEIVSSDEENMGIPKPGMSGITVDSPAIQELPAPLVVAPIPVKIDVTPGTPQRNERVVSMREVSGTPPPTAPTPPPPMMPTAFAAAHAGSLPILTAKPPTPPSSKKSLNGEAGETPIMEQVRRVISKPPTPPPRKESEPGRKTPTPPVAIDSPQSIAALPSVDAHPDAHLTVAPVDVHQNNVPDEVSSCHDNRDRSSSIVSVAGLPTIWDSFQVLGAQYANVEGSARRESSHSLDYVLNRRYPEHFAGPILNAKAGEEISTTSSESPTSYDDQKVSVETVLENLKDSAFAQKAMESTVPSAVPLPVEVFLDTNDSSTTEPLRKTSRPEDQRKSKLAEMLGVSESEPAVRKTSGFMDEHDSEALEELSRRGMQIEIPQLDTSQLDTASTTPRSTARGMRPTQMPIRVGRGGDKRNVRERKGVHGLSKDRERLVKATMETSSKGGRGRRETPASRGVAAKPPKTPSKMTSAEQRLYNFRKQQRDLETTESSSSLGYRQRSTVGTSKSPMRSISDKSFRQSGRDVFPIVQTATGLVSSRSPEPTHPPSYSRASRGGLSRPPREETGLESAFFNRLAKPKIKEHREPKLEIKGKQQLRFRRPVRQLSSISEKSAEVPSEYAVAGSGDIAMSAPSTTRRVEAALGRTAKRLLLSPPSKRRSSPPSELVRSPMGTTIIEKKLILETIFSNEGTDVDMPLTSRHESVADLKGIVIVEKKTEYSSDSMDPVPRPLPTRSHQTSRSLTGRSDSFLPPIFSSDRTSFRSPVRALRASNTSLPTISHRREEQDSNDSSSATSSDFPTPPVASSSLLEMRRASQISTIRRKIRQRQSDDFRSQADLRSVRREPRRRIGDTSRSADDLCEDCSGSRLLHGLQTRSTKAPRHSRTERNGQNGAARHSSLLSLRSTHTLSSADMSPYLGRDPHLPPKENLWWGAHVQ</sequence>
<dbReference type="Proteomes" id="UP001432027">
    <property type="component" value="Unassembled WGS sequence"/>
</dbReference>
<dbReference type="GO" id="GO:0005041">
    <property type="term" value="F:low-density lipoprotein particle receptor activity"/>
    <property type="evidence" value="ECO:0007669"/>
    <property type="project" value="TreeGrafter"/>
</dbReference>
<feature type="region of interest" description="Disordered" evidence="1">
    <location>
        <begin position="89"/>
        <end position="118"/>
    </location>
</feature>
<feature type="compositionally biased region" description="Basic and acidic residues" evidence="1">
    <location>
        <begin position="1279"/>
        <end position="1309"/>
    </location>
</feature>
<feature type="compositionally biased region" description="Basic and acidic residues" evidence="1">
    <location>
        <begin position="966"/>
        <end position="975"/>
    </location>
</feature>
<feature type="region of interest" description="Disordered" evidence="1">
    <location>
        <begin position="1099"/>
        <end position="1121"/>
    </location>
</feature>
<evidence type="ECO:0000256" key="1">
    <source>
        <dbReference type="SAM" id="MobiDB-lite"/>
    </source>
</evidence>
<dbReference type="InterPro" id="IPR051221">
    <property type="entry name" value="LDLR-related"/>
</dbReference>
<name>A0AAV5UMY1_9BILA</name>
<reference evidence="3" key="1">
    <citation type="submission" date="2023-10" db="EMBL/GenBank/DDBJ databases">
        <title>Genome assembly of Pristionchus species.</title>
        <authorList>
            <person name="Yoshida K."/>
            <person name="Sommer R.J."/>
        </authorList>
    </citation>
    <scope>NUCLEOTIDE SEQUENCE</scope>
    <source>
        <strain evidence="3">RS0144</strain>
    </source>
</reference>
<dbReference type="PANTHER" id="PTHR22722:SF5">
    <property type="entry name" value="LOW-DENSITY LIPOPROTEIN RECEPTOR-RELATED PROTEIN 1B"/>
    <property type="match status" value="1"/>
</dbReference>
<evidence type="ECO:0008006" key="5">
    <source>
        <dbReference type="Google" id="ProtNLM"/>
    </source>
</evidence>
<keyword evidence="2" id="KW-0472">Membrane</keyword>
<gene>
    <name evidence="3" type="ORF">PENTCL1PPCAC_29744</name>
</gene>
<feature type="compositionally biased region" description="Polar residues" evidence="1">
    <location>
        <begin position="942"/>
        <end position="964"/>
    </location>
</feature>
<accession>A0AAV5UMY1</accession>
<feature type="compositionally biased region" description="Low complexity" evidence="1">
    <location>
        <begin position="89"/>
        <end position="107"/>
    </location>
</feature>
<feature type="compositionally biased region" description="Polar residues" evidence="1">
    <location>
        <begin position="839"/>
        <end position="848"/>
    </location>
</feature>
<feature type="compositionally biased region" description="Low complexity" evidence="1">
    <location>
        <begin position="1240"/>
        <end position="1249"/>
    </location>
</feature>
<feature type="region of interest" description="Disordered" evidence="1">
    <location>
        <begin position="1170"/>
        <end position="1310"/>
    </location>
</feature>
<feature type="transmembrane region" description="Helical" evidence="2">
    <location>
        <begin position="345"/>
        <end position="369"/>
    </location>
</feature>
<feature type="region of interest" description="Disordered" evidence="1">
    <location>
        <begin position="133"/>
        <end position="157"/>
    </location>
</feature>
<keyword evidence="2" id="KW-0812">Transmembrane</keyword>
<feature type="compositionally biased region" description="Polar residues" evidence="1">
    <location>
        <begin position="983"/>
        <end position="994"/>
    </location>
</feature>
<dbReference type="CDD" id="cd00053">
    <property type="entry name" value="EGF"/>
    <property type="match status" value="1"/>
</dbReference>
<evidence type="ECO:0000256" key="2">
    <source>
        <dbReference type="SAM" id="Phobius"/>
    </source>
</evidence>
<dbReference type="EMBL" id="BTSX01000006">
    <property type="protein sequence ID" value="GMT07570.1"/>
    <property type="molecule type" value="Genomic_DNA"/>
</dbReference>
<feature type="region of interest" description="Disordered" evidence="1">
    <location>
        <begin position="548"/>
        <end position="603"/>
    </location>
</feature>
<protein>
    <recommendedName>
        <fullName evidence="5">EGF-like domain-containing protein</fullName>
    </recommendedName>
</protein>